<evidence type="ECO:0000313" key="1">
    <source>
        <dbReference type="EMBL" id="KAI8570222.1"/>
    </source>
</evidence>
<evidence type="ECO:0000313" key="2">
    <source>
        <dbReference type="Proteomes" id="UP001062846"/>
    </source>
</evidence>
<accession>A0ACC0PZX9</accession>
<gene>
    <name evidence="1" type="ORF">RHMOL_Rhmol01G0017300</name>
</gene>
<organism evidence="1 2">
    <name type="scientific">Rhododendron molle</name>
    <name type="common">Chinese azalea</name>
    <name type="synonym">Azalea mollis</name>
    <dbReference type="NCBI Taxonomy" id="49168"/>
    <lineage>
        <taxon>Eukaryota</taxon>
        <taxon>Viridiplantae</taxon>
        <taxon>Streptophyta</taxon>
        <taxon>Embryophyta</taxon>
        <taxon>Tracheophyta</taxon>
        <taxon>Spermatophyta</taxon>
        <taxon>Magnoliopsida</taxon>
        <taxon>eudicotyledons</taxon>
        <taxon>Gunneridae</taxon>
        <taxon>Pentapetalae</taxon>
        <taxon>asterids</taxon>
        <taxon>Ericales</taxon>
        <taxon>Ericaceae</taxon>
        <taxon>Ericoideae</taxon>
        <taxon>Rhodoreae</taxon>
        <taxon>Rhododendron</taxon>
    </lineage>
</organism>
<protein>
    <submittedName>
        <fullName evidence="1">Uncharacterized protein</fullName>
    </submittedName>
</protein>
<dbReference type="EMBL" id="CM046388">
    <property type="protein sequence ID" value="KAI8570222.1"/>
    <property type="molecule type" value="Genomic_DNA"/>
</dbReference>
<name>A0ACC0PZX9_RHOML</name>
<proteinExistence type="predicted"/>
<reference evidence="1" key="1">
    <citation type="submission" date="2022-02" db="EMBL/GenBank/DDBJ databases">
        <title>Plant Genome Project.</title>
        <authorList>
            <person name="Zhang R.-G."/>
        </authorList>
    </citation>
    <scope>NUCLEOTIDE SEQUENCE</scope>
    <source>
        <strain evidence="1">AT1</strain>
    </source>
</reference>
<comment type="caution">
    <text evidence="1">The sequence shown here is derived from an EMBL/GenBank/DDBJ whole genome shotgun (WGS) entry which is preliminary data.</text>
</comment>
<keyword evidence="2" id="KW-1185">Reference proteome</keyword>
<sequence>MARKASNKRRKVITRGGSPSGISPAAELISGNVDLLTEIFLRLPAKSLIRFKSLSKHWLSLVSHPQFSAKHSSRNPRPSISGLYFYHRSSLESLSLHGRKNLLSIPFVDGPEGTGSIPRIRNSCNGLLLCEIDSFKARSFPSMEFKILKLESDTCDWIARYWVNLETIGSAFPEMEALFKFCVLCVVKGEMKEDYAVVLAIPGKVISYNLKCSKLDVLRVQGELTDFDVDGCEAYAYPFVESLSPV</sequence>
<dbReference type="Proteomes" id="UP001062846">
    <property type="component" value="Chromosome 1"/>
</dbReference>